<dbReference type="PANTHER" id="PTHR31272:SF9">
    <property type="entry name" value="BLL1027 PROTEIN"/>
    <property type="match status" value="1"/>
</dbReference>
<feature type="transmembrane region" description="Helical" evidence="1">
    <location>
        <begin position="167"/>
        <end position="192"/>
    </location>
</feature>
<feature type="transmembrane region" description="Helical" evidence="1">
    <location>
        <begin position="204"/>
        <end position="223"/>
    </location>
</feature>
<gene>
    <name evidence="2" type="ORF">A2257_02940</name>
</gene>
<reference evidence="2 3" key="1">
    <citation type="journal article" date="2016" name="Nat. Commun.">
        <title>Thousands of microbial genomes shed light on interconnected biogeochemical processes in an aquifer system.</title>
        <authorList>
            <person name="Anantharaman K."/>
            <person name="Brown C.T."/>
            <person name="Hug L.A."/>
            <person name="Sharon I."/>
            <person name="Castelle C.J."/>
            <person name="Probst A.J."/>
            <person name="Thomas B.C."/>
            <person name="Singh A."/>
            <person name="Wilkins M.J."/>
            <person name="Karaoz U."/>
            <person name="Brodie E.L."/>
            <person name="Williams K.H."/>
            <person name="Hubbard S.S."/>
            <person name="Banfield J.F."/>
        </authorList>
    </citation>
    <scope>NUCLEOTIDE SEQUENCE [LARGE SCALE GENOMIC DNA]</scope>
</reference>
<keyword evidence="1" id="KW-0812">Transmembrane</keyword>
<organism evidence="2 3">
    <name type="scientific">Candidatus Falkowbacteria bacterium RIFOXYA2_FULL_38_12</name>
    <dbReference type="NCBI Taxonomy" id="1797993"/>
    <lineage>
        <taxon>Bacteria</taxon>
        <taxon>Candidatus Falkowiibacteriota</taxon>
    </lineage>
</organism>
<evidence type="ECO:0000313" key="2">
    <source>
        <dbReference type="EMBL" id="OGF20706.1"/>
    </source>
</evidence>
<dbReference type="PANTHER" id="PTHR31272">
    <property type="entry name" value="CYTOCHROME C-TYPE BIOGENESIS PROTEIN HI_1454-RELATED"/>
    <property type="match status" value="1"/>
</dbReference>
<dbReference type="Proteomes" id="UP000177407">
    <property type="component" value="Unassembled WGS sequence"/>
</dbReference>
<feature type="transmembrane region" description="Helical" evidence="1">
    <location>
        <begin position="6"/>
        <end position="35"/>
    </location>
</feature>
<dbReference type="InterPro" id="IPR051790">
    <property type="entry name" value="Cytochrome_c-biogenesis_DsbD"/>
</dbReference>
<evidence type="ECO:0000256" key="1">
    <source>
        <dbReference type="SAM" id="Phobius"/>
    </source>
</evidence>
<keyword evidence="1" id="KW-1133">Transmembrane helix</keyword>
<proteinExistence type="predicted"/>
<feature type="transmembrane region" description="Helical" evidence="1">
    <location>
        <begin position="127"/>
        <end position="155"/>
    </location>
</feature>
<name>A0A1F5S240_9BACT</name>
<protein>
    <submittedName>
        <fullName evidence="2">Uncharacterized protein</fullName>
    </submittedName>
</protein>
<feature type="transmembrane region" description="Helical" evidence="1">
    <location>
        <begin position="42"/>
        <end position="65"/>
    </location>
</feature>
<accession>A0A1F5S240</accession>
<evidence type="ECO:0000313" key="3">
    <source>
        <dbReference type="Proteomes" id="UP000177407"/>
    </source>
</evidence>
<feature type="transmembrane region" description="Helical" evidence="1">
    <location>
        <begin position="71"/>
        <end position="92"/>
    </location>
</feature>
<sequence length="225" mass="24830">MFSDLTIPAIIGGALIDSVNPCAFAVLIFLLSYLLAIGSPKLILKVGLVYISTVFLVYFLAGLGILKVLTFFGIAPIIYTIAAIILIFVGLVNIKDFFWYGKGFTLAIPESKKPLIQKYIHKASIPAAIILGFLVSAFELPCTGGIYLAVLSLLANSETQVWGIPYLLLYNFIFVLPLFIILGFVYFGFSANKMEELREEKRKWLRLLLGLGALVLGILMLWGKI</sequence>
<comment type="caution">
    <text evidence="2">The sequence shown here is derived from an EMBL/GenBank/DDBJ whole genome shotgun (WGS) entry which is preliminary data.</text>
</comment>
<dbReference type="EMBL" id="MFGA01000020">
    <property type="protein sequence ID" value="OGF20706.1"/>
    <property type="molecule type" value="Genomic_DNA"/>
</dbReference>
<keyword evidence="1" id="KW-0472">Membrane</keyword>
<dbReference type="AlphaFoldDB" id="A0A1F5S240"/>